<protein>
    <recommendedName>
        <fullName evidence="4">DUF3618 domain-containing protein</fullName>
    </recommendedName>
</protein>
<dbReference type="Proteomes" id="UP001239462">
    <property type="component" value="Unassembled WGS sequence"/>
</dbReference>
<sequence length="140" mass="15572">MTTTLATEKQAEAIKQRMREIRTNLPYEVDQARDQVKELSDWKYHFRRHPAAMLGAAVAIGFLLVPSPSTPKQVVVERDPRRRDSDAEPAKKGLVGGLVGAVATIALRQVASMAANQITSMIQPRSQPMRTETHSPRSVR</sequence>
<name>A0ABT7PD31_9BACT</name>
<keyword evidence="3" id="KW-1185">Reference proteome</keyword>
<proteinExistence type="predicted"/>
<evidence type="ECO:0000313" key="3">
    <source>
        <dbReference type="Proteomes" id="UP001239462"/>
    </source>
</evidence>
<comment type="caution">
    <text evidence="2">The sequence shown here is derived from an EMBL/GenBank/DDBJ whole genome shotgun (WGS) entry which is preliminary data.</text>
</comment>
<gene>
    <name evidence="2" type="ORF">QTN89_03075</name>
</gene>
<feature type="region of interest" description="Disordered" evidence="1">
    <location>
        <begin position="70"/>
        <end position="93"/>
    </location>
</feature>
<organism evidence="2 3">
    <name type="scientific">Roseiconus lacunae</name>
    <dbReference type="NCBI Taxonomy" id="2605694"/>
    <lineage>
        <taxon>Bacteria</taxon>
        <taxon>Pseudomonadati</taxon>
        <taxon>Planctomycetota</taxon>
        <taxon>Planctomycetia</taxon>
        <taxon>Pirellulales</taxon>
        <taxon>Pirellulaceae</taxon>
        <taxon>Roseiconus</taxon>
    </lineage>
</organism>
<feature type="compositionally biased region" description="Polar residues" evidence="1">
    <location>
        <begin position="121"/>
        <end position="130"/>
    </location>
</feature>
<reference evidence="2 3" key="1">
    <citation type="submission" date="2023-06" db="EMBL/GenBank/DDBJ databases">
        <title>Roseiconus lacunae JC819 isolated from Gulf of Mannar region, Tamil Nadu.</title>
        <authorList>
            <person name="Pk S."/>
            <person name="Ch S."/>
            <person name="Ch V.R."/>
        </authorList>
    </citation>
    <scope>NUCLEOTIDE SEQUENCE [LARGE SCALE GENOMIC DNA]</scope>
    <source>
        <strain evidence="2 3">JC819</strain>
    </source>
</reference>
<evidence type="ECO:0000313" key="2">
    <source>
        <dbReference type="EMBL" id="MDM4014399.1"/>
    </source>
</evidence>
<evidence type="ECO:0008006" key="4">
    <source>
        <dbReference type="Google" id="ProtNLM"/>
    </source>
</evidence>
<dbReference type="EMBL" id="JASZZN010000002">
    <property type="protein sequence ID" value="MDM4014399.1"/>
    <property type="molecule type" value="Genomic_DNA"/>
</dbReference>
<accession>A0ABT7PD31</accession>
<feature type="compositionally biased region" description="Basic and acidic residues" evidence="1">
    <location>
        <begin position="131"/>
        <end position="140"/>
    </location>
</feature>
<dbReference type="RefSeq" id="WP_149497173.1">
    <property type="nucleotide sequence ID" value="NZ_JASZZN010000002.1"/>
</dbReference>
<feature type="compositionally biased region" description="Basic and acidic residues" evidence="1">
    <location>
        <begin position="75"/>
        <end position="91"/>
    </location>
</feature>
<evidence type="ECO:0000256" key="1">
    <source>
        <dbReference type="SAM" id="MobiDB-lite"/>
    </source>
</evidence>
<feature type="region of interest" description="Disordered" evidence="1">
    <location>
        <begin position="121"/>
        <end position="140"/>
    </location>
</feature>